<dbReference type="SMART" id="SM00487">
    <property type="entry name" value="DEXDc"/>
    <property type="match status" value="1"/>
</dbReference>
<dbReference type="Gene3D" id="3.40.50.300">
    <property type="entry name" value="P-loop containing nucleotide triphosphate hydrolases"/>
    <property type="match status" value="2"/>
</dbReference>
<keyword evidence="2" id="KW-0255">Endonuclease</keyword>
<dbReference type="GO" id="GO:0003677">
    <property type="term" value="F:DNA binding"/>
    <property type="evidence" value="ECO:0007669"/>
    <property type="project" value="InterPro"/>
</dbReference>
<dbReference type="InterPro" id="IPR014001">
    <property type="entry name" value="Helicase_ATP-bd"/>
</dbReference>
<reference evidence="2" key="1">
    <citation type="submission" date="2018-12" db="EMBL/GenBank/DDBJ databases">
        <title>Novel natural products biosynthetic potential of the class Ktedonobacteria.</title>
        <authorList>
            <person name="Zheng Y."/>
            <person name="Saitou A."/>
            <person name="Wang C.M."/>
            <person name="Toyoda A."/>
            <person name="Minakuchi Y."/>
            <person name="Sekiguchi Y."/>
            <person name="Ueda K."/>
            <person name="Takano H."/>
            <person name="Sakai Y."/>
            <person name="Yokota A."/>
            <person name="Yabe S."/>
        </authorList>
    </citation>
    <scope>NUCLEOTIDE SEQUENCE</scope>
    <source>
        <strain evidence="2">A3-2</strain>
    </source>
</reference>
<accession>A0A455T080</accession>
<evidence type="ECO:0000313" key="2">
    <source>
        <dbReference type="EMBL" id="BBH92751.1"/>
    </source>
</evidence>
<dbReference type="GO" id="GO:0016787">
    <property type="term" value="F:hydrolase activity"/>
    <property type="evidence" value="ECO:0007669"/>
    <property type="project" value="InterPro"/>
</dbReference>
<feature type="domain" description="Helicase ATP-binding" evidence="1">
    <location>
        <begin position="179"/>
        <end position="372"/>
    </location>
</feature>
<name>A0A455T080_9CHLR</name>
<organism evidence="2">
    <name type="scientific">Thermogemmatispora argillosa</name>
    <dbReference type="NCBI Taxonomy" id="2045280"/>
    <lineage>
        <taxon>Bacteria</taxon>
        <taxon>Bacillati</taxon>
        <taxon>Chloroflexota</taxon>
        <taxon>Ktedonobacteria</taxon>
        <taxon>Thermogemmatisporales</taxon>
        <taxon>Thermogemmatisporaceae</taxon>
        <taxon>Thermogemmatispora</taxon>
    </lineage>
</organism>
<dbReference type="GO" id="GO:0005524">
    <property type="term" value="F:ATP binding"/>
    <property type="evidence" value="ECO:0007669"/>
    <property type="project" value="InterPro"/>
</dbReference>
<keyword evidence="2" id="KW-0378">Hydrolase</keyword>
<dbReference type="REBASE" id="310583">
    <property type="entry name" value="TspA32ORF9480P"/>
</dbReference>
<protein>
    <submittedName>
        <fullName evidence="2">Type III restriction endonuclease subunit R</fullName>
    </submittedName>
</protein>
<dbReference type="InterPro" id="IPR006935">
    <property type="entry name" value="Helicase/UvrB_N"/>
</dbReference>
<gene>
    <name evidence="2" type="ORF">KTA_09500</name>
</gene>
<keyword evidence="2" id="KW-0540">Nuclease</keyword>
<dbReference type="Pfam" id="PF04851">
    <property type="entry name" value="ResIII"/>
    <property type="match status" value="1"/>
</dbReference>
<dbReference type="EMBL" id="AP019377">
    <property type="protein sequence ID" value="BBH92751.1"/>
    <property type="molecule type" value="Genomic_DNA"/>
</dbReference>
<dbReference type="AlphaFoldDB" id="A0A455T080"/>
<dbReference type="InterPro" id="IPR050742">
    <property type="entry name" value="Helicase_Restrict-Modif_Enz"/>
</dbReference>
<dbReference type="Gene3D" id="3.90.1570.30">
    <property type="match status" value="1"/>
</dbReference>
<evidence type="ECO:0000259" key="1">
    <source>
        <dbReference type="PROSITE" id="PS51192"/>
    </source>
</evidence>
<dbReference type="PROSITE" id="PS51192">
    <property type="entry name" value="HELICASE_ATP_BIND_1"/>
    <property type="match status" value="1"/>
</dbReference>
<sequence length="943" mass="107024">MLTPEQQARQQIDELLRQAGWAVQERATLNLGAARGVALCEAPLKGGEADYLLFVDREAVGVIEAKRVGTPLTGIEVQSARYRHSVPPGLPTARLPLPFVYESTGVETRFTNYLEPAASSRRVFAFHRPETLAAWLKQVPEGAAEHESQILRARLRHLPPLSREGLRDCQYEAITNLERSFADNRPRALIQMATGSGKTYTAVASIYRLLKFGGARRVLFLVDRANLGRQALNEFLQYVTPDTKRKFGELYNVQLLTHNTIDPAASVCITTIQRLYSILSGEPELESEQEERSLFDREEELLREKPKQVRYNPAVPIETFDVLFVDECHRSIYHVWRAVLEYFDAFIVGLTATPNKQTFGFFHRNLVMEYGHERAVADGVNVDYGIYRLRTDISERGSRIEPLSVVGLRDRRTRAVRWEQLEDELVYYPEQLDREVVSLDQIRTIIRAYRDSYRQLFPERTKVPKTLIFAKDDSHADTIVEIAREEFRPEILREGCSANDYVQKITYRTTGARPEDLITAFRNRLTPRIAVTVDMIATGTDIKPLEVLIFMRPVRSRGFYEQMLGRGSRTIDDTEFQRVMGEEEGKTRFVVIDAVGVSERVMIDSGPLERKPGLGLEKLLEGVALGKWQSDPELLRSLAGRLDRLARRAGPEAEARVKAASGGLGLRALAQRIVEALDPDVQLERAMAQTGNRSLTPESPEVQAVRLQLLQVAAAPFDQPALRQALLDLQGVREQVLDEVSQDRVIEAGWQSTTLASDQELLGRLRRFIEEHAGEQPILRRLVLGEAGEPWREEDLKRLRAALESPPWGLSWRRLVQAYARLEPGRVPDQFGSMETDLIALMRYTIERERTGEAVLEPYRALVERRFAAWLAEEEERRAVPFTTEQRQWLEAMRDAIATSLSIALTDFEMVPFNQLGGLGRAIRLFGAELPAIVHSLNERLAS</sequence>
<dbReference type="GO" id="GO:0006304">
    <property type="term" value="P:DNA modification"/>
    <property type="evidence" value="ECO:0007669"/>
    <property type="project" value="InterPro"/>
</dbReference>
<dbReference type="GO" id="GO:0004519">
    <property type="term" value="F:endonuclease activity"/>
    <property type="evidence" value="ECO:0007669"/>
    <property type="project" value="UniProtKB-KW"/>
</dbReference>
<dbReference type="PANTHER" id="PTHR47396">
    <property type="entry name" value="TYPE I RESTRICTION ENZYME ECOKI R PROTEIN"/>
    <property type="match status" value="1"/>
</dbReference>
<proteinExistence type="predicted"/>
<dbReference type="InterPro" id="IPR013670">
    <property type="entry name" value="EcoEI_R_C_dom"/>
</dbReference>
<dbReference type="CDD" id="cd18032">
    <property type="entry name" value="DEXHc_RE_I_III_res"/>
    <property type="match status" value="1"/>
</dbReference>
<dbReference type="InterPro" id="IPR027417">
    <property type="entry name" value="P-loop_NTPase"/>
</dbReference>
<dbReference type="Pfam" id="PF00271">
    <property type="entry name" value="Helicase_C"/>
    <property type="match status" value="1"/>
</dbReference>
<dbReference type="GO" id="GO:0005829">
    <property type="term" value="C:cytosol"/>
    <property type="evidence" value="ECO:0007669"/>
    <property type="project" value="TreeGrafter"/>
</dbReference>
<dbReference type="PANTHER" id="PTHR47396:SF1">
    <property type="entry name" value="ATP-DEPENDENT HELICASE IRC3-RELATED"/>
    <property type="match status" value="1"/>
</dbReference>
<dbReference type="SUPFAM" id="SSF52540">
    <property type="entry name" value="P-loop containing nucleoside triphosphate hydrolases"/>
    <property type="match status" value="2"/>
</dbReference>
<dbReference type="InterPro" id="IPR001650">
    <property type="entry name" value="Helicase_C-like"/>
</dbReference>
<dbReference type="CDD" id="cd18799">
    <property type="entry name" value="SF2_C_EcoAI-like"/>
    <property type="match status" value="1"/>
</dbReference>
<dbReference type="Pfam" id="PF08463">
    <property type="entry name" value="EcoEI_R_C"/>
    <property type="match status" value="1"/>
</dbReference>